<dbReference type="OrthoDB" id="41618at2157"/>
<dbReference type="AlphaFoldDB" id="M0AFJ7"/>
<feature type="compositionally biased region" description="Basic and acidic residues" evidence="11">
    <location>
        <begin position="445"/>
        <end position="465"/>
    </location>
</feature>
<feature type="transmembrane region" description="Helical" evidence="12">
    <location>
        <begin position="416"/>
        <end position="437"/>
    </location>
</feature>
<dbReference type="InterPro" id="IPR002585">
    <property type="entry name" value="Cyt-d_ubiquinol_oxidase_su_1"/>
</dbReference>
<evidence type="ECO:0000256" key="5">
    <source>
        <dbReference type="ARBA" id="ARBA00022692"/>
    </source>
</evidence>
<comment type="subcellular location">
    <subcellularLocation>
        <location evidence="1">Cell membrane</location>
        <topology evidence="1">Multi-pass membrane protein</topology>
    </subcellularLocation>
</comment>
<dbReference type="GO" id="GO:0020037">
    <property type="term" value="F:heme binding"/>
    <property type="evidence" value="ECO:0007669"/>
    <property type="project" value="TreeGrafter"/>
</dbReference>
<sequence>MIDPVIGGRIQFAVALTIHIIFASLSVGLGPFLVYFVVQEIRTGEERYTRLRAFFTKVFGVGFVMGTATGIPLGFMFGTNFATFSTIAGEMIGGPLSFEAKMAFFLEAVFLGVLLFGRKRVSDRFYALSAVFVTLGAWISAFWILVVNSWMQTPRGYELVERNGMEVTQLVDPLAAFLNPRLPWMYVHMQNAALISVTLLIAGIAAYFVWRNRDSQTWQTALRVAVVVLLVTSVFQVIHGDLYARHVYDTQPHKFAAMEAQYESAEGADLHIIAIPTDPSAFTDPRAENLFTISIPYMASFLASGGDPFAEVTGLNDFDYESPPVAFVFWSFRIMVGLGFWFVALGCWGVYRLWRGDLFTDERYLKALMASSPLGFVALITGWYVTEIGRQPWLIQDVLQTSDGATVGLSSTEMTLSLFGIGVGYLAVLVLFGYIVARFMRDERQTERENTERKSDGNGDSKPESESELESEPIAKSDSTTKPNTGSDPAKSEGVTDE</sequence>
<feature type="transmembrane region" description="Helical" evidence="12">
    <location>
        <begin position="12"/>
        <end position="38"/>
    </location>
</feature>
<dbReference type="RefSeq" id="WP_006167980.1">
    <property type="nucleotide sequence ID" value="NZ_AOIN01000067.1"/>
</dbReference>
<dbReference type="GO" id="GO:0005886">
    <property type="term" value="C:plasma membrane"/>
    <property type="evidence" value="ECO:0007669"/>
    <property type="project" value="UniProtKB-SubCell"/>
</dbReference>
<feature type="transmembrane region" description="Helical" evidence="12">
    <location>
        <begin position="98"/>
        <end position="116"/>
    </location>
</feature>
<dbReference type="GO" id="GO:0016682">
    <property type="term" value="F:oxidoreductase activity, acting on diphenols and related substances as donors, oxygen as acceptor"/>
    <property type="evidence" value="ECO:0007669"/>
    <property type="project" value="TreeGrafter"/>
</dbReference>
<evidence type="ECO:0000256" key="10">
    <source>
        <dbReference type="ARBA" id="ARBA00023136"/>
    </source>
</evidence>
<keyword evidence="6" id="KW-0479">Metal-binding</keyword>
<dbReference type="PANTHER" id="PTHR30365:SF14">
    <property type="entry name" value="CYTOCHROME BD MENAQUINOL OXIDASE SUBUNIT I-RELATED"/>
    <property type="match status" value="1"/>
</dbReference>
<keyword evidence="5 12" id="KW-0812">Transmembrane</keyword>
<feature type="transmembrane region" description="Helical" evidence="12">
    <location>
        <begin position="222"/>
        <end position="239"/>
    </location>
</feature>
<evidence type="ECO:0000313" key="13">
    <source>
        <dbReference type="EMBL" id="ELY97495.1"/>
    </source>
</evidence>
<dbReference type="PATRIC" id="fig|1227492.4.peg.2522"/>
<evidence type="ECO:0000256" key="7">
    <source>
        <dbReference type="ARBA" id="ARBA00022982"/>
    </source>
</evidence>
<evidence type="ECO:0000256" key="2">
    <source>
        <dbReference type="ARBA" id="ARBA00022448"/>
    </source>
</evidence>
<keyword evidence="7" id="KW-0249">Electron transport</keyword>
<keyword evidence="2" id="KW-0813">Transport</keyword>
<keyword evidence="4" id="KW-0349">Heme</keyword>
<dbReference type="GO" id="GO:0070069">
    <property type="term" value="C:cytochrome complex"/>
    <property type="evidence" value="ECO:0007669"/>
    <property type="project" value="InterPro"/>
</dbReference>
<evidence type="ECO:0000256" key="6">
    <source>
        <dbReference type="ARBA" id="ARBA00022723"/>
    </source>
</evidence>
<evidence type="ECO:0000256" key="8">
    <source>
        <dbReference type="ARBA" id="ARBA00022989"/>
    </source>
</evidence>
<comment type="caution">
    <text evidence="13">The sequence shown here is derived from an EMBL/GenBank/DDBJ whole genome shotgun (WGS) entry which is preliminary data.</text>
</comment>
<feature type="compositionally biased region" description="Polar residues" evidence="11">
    <location>
        <begin position="477"/>
        <end position="487"/>
    </location>
</feature>
<keyword evidence="10 12" id="KW-0472">Membrane</keyword>
<feature type="transmembrane region" description="Helical" evidence="12">
    <location>
        <begin position="192"/>
        <end position="210"/>
    </location>
</feature>
<feature type="transmembrane region" description="Helical" evidence="12">
    <location>
        <begin position="125"/>
        <end position="146"/>
    </location>
</feature>
<dbReference type="GO" id="GO:0046872">
    <property type="term" value="F:metal ion binding"/>
    <property type="evidence" value="ECO:0007669"/>
    <property type="project" value="UniProtKB-KW"/>
</dbReference>
<evidence type="ECO:0000256" key="11">
    <source>
        <dbReference type="SAM" id="MobiDB-lite"/>
    </source>
</evidence>
<name>M0AFJ7_9EURY</name>
<evidence type="ECO:0000256" key="9">
    <source>
        <dbReference type="ARBA" id="ARBA00023004"/>
    </source>
</evidence>
<dbReference type="Pfam" id="PF01654">
    <property type="entry name" value="Cyt_bd_oxida_I"/>
    <property type="match status" value="1"/>
</dbReference>
<dbReference type="EMBL" id="AOIN01000067">
    <property type="protein sequence ID" value="ELY97495.1"/>
    <property type="molecule type" value="Genomic_DNA"/>
</dbReference>
<dbReference type="PIRSF" id="PIRSF006446">
    <property type="entry name" value="Cyt_quinol_oxidase_1"/>
    <property type="match status" value="1"/>
</dbReference>
<dbReference type="GO" id="GO:0009055">
    <property type="term" value="F:electron transfer activity"/>
    <property type="evidence" value="ECO:0007669"/>
    <property type="project" value="InterPro"/>
</dbReference>
<keyword evidence="8 12" id="KW-1133">Transmembrane helix</keyword>
<feature type="region of interest" description="Disordered" evidence="11">
    <location>
        <begin position="445"/>
        <end position="498"/>
    </location>
</feature>
<dbReference type="GO" id="GO:0019646">
    <property type="term" value="P:aerobic electron transport chain"/>
    <property type="evidence" value="ECO:0007669"/>
    <property type="project" value="InterPro"/>
</dbReference>
<keyword evidence="3" id="KW-1003">Cell membrane</keyword>
<reference evidence="13 14" key="1">
    <citation type="journal article" date="2014" name="PLoS Genet.">
        <title>Phylogenetically driven sequencing of extremely halophilic archaea reveals strategies for static and dynamic osmo-response.</title>
        <authorList>
            <person name="Becker E.A."/>
            <person name="Seitzer P.M."/>
            <person name="Tritt A."/>
            <person name="Larsen D."/>
            <person name="Krusor M."/>
            <person name="Yao A.I."/>
            <person name="Wu D."/>
            <person name="Madern D."/>
            <person name="Eisen J.A."/>
            <person name="Darling A.E."/>
            <person name="Facciotti M.T."/>
        </authorList>
    </citation>
    <scope>NUCLEOTIDE SEQUENCE [LARGE SCALE GENOMIC DNA]</scope>
    <source>
        <strain evidence="13 14">JCM 10990</strain>
    </source>
</reference>
<feature type="transmembrane region" description="Helical" evidence="12">
    <location>
        <begin position="327"/>
        <end position="351"/>
    </location>
</feature>
<evidence type="ECO:0000256" key="3">
    <source>
        <dbReference type="ARBA" id="ARBA00022475"/>
    </source>
</evidence>
<evidence type="ECO:0000256" key="1">
    <source>
        <dbReference type="ARBA" id="ARBA00004651"/>
    </source>
</evidence>
<feature type="transmembrane region" description="Helical" evidence="12">
    <location>
        <begin position="58"/>
        <end position="78"/>
    </location>
</feature>
<accession>M0AFJ7</accession>
<protein>
    <submittedName>
        <fullName evidence="13">Cytochrome bd ubiquinol oxidase subunit I</fullName>
    </submittedName>
</protein>
<evidence type="ECO:0000256" key="4">
    <source>
        <dbReference type="ARBA" id="ARBA00022617"/>
    </source>
</evidence>
<dbReference type="PANTHER" id="PTHR30365">
    <property type="entry name" value="CYTOCHROME D UBIQUINOL OXIDASE"/>
    <property type="match status" value="1"/>
</dbReference>
<dbReference type="STRING" id="1227492.C482_12769"/>
<dbReference type="Proteomes" id="UP000011693">
    <property type="component" value="Unassembled WGS sequence"/>
</dbReference>
<proteinExistence type="predicted"/>
<keyword evidence="9" id="KW-0408">Iron</keyword>
<organism evidence="13 14">
    <name type="scientific">Natrialba chahannaoensis JCM 10990</name>
    <dbReference type="NCBI Taxonomy" id="1227492"/>
    <lineage>
        <taxon>Archaea</taxon>
        <taxon>Methanobacteriati</taxon>
        <taxon>Methanobacteriota</taxon>
        <taxon>Stenosarchaea group</taxon>
        <taxon>Halobacteria</taxon>
        <taxon>Halobacteriales</taxon>
        <taxon>Natrialbaceae</taxon>
        <taxon>Natrialba</taxon>
    </lineage>
</organism>
<evidence type="ECO:0000256" key="12">
    <source>
        <dbReference type="SAM" id="Phobius"/>
    </source>
</evidence>
<feature type="transmembrane region" description="Helical" evidence="12">
    <location>
        <begin position="363"/>
        <end position="385"/>
    </location>
</feature>
<evidence type="ECO:0000313" key="14">
    <source>
        <dbReference type="Proteomes" id="UP000011693"/>
    </source>
</evidence>
<gene>
    <name evidence="13" type="ORF">C482_12769</name>
</gene>
<keyword evidence="14" id="KW-1185">Reference proteome</keyword>